<evidence type="ECO:0000313" key="4">
    <source>
        <dbReference type="EMBL" id="PPQ93893.1"/>
    </source>
</evidence>
<dbReference type="InParanoid" id="A0A409XSV4"/>
<evidence type="ECO:0000259" key="3">
    <source>
        <dbReference type="Pfam" id="PF18142"/>
    </source>
</evidence>
<evidence type="ECO:0000313" key="5">
    <source>
        <dbReference type="Proteomes" id="UP000283269"/>
    </source>
</evidence>
<dbReference type="OrthoDB" id="3245801at2759"/>
<comment type="caution">
    <text evidence="4">The sequence shown here is derived from an EMBL/GenBank/DDBJ whole genome shotgun (WGS) entry which is preliminary data.</text>
</comment>
<keyword evidence="2" id="KW-0812">Transmembrane</keyword>
<dbReference type="EMBL" id="NHYD01000581">
    <property type="protein sequence ID" value="PPQ93893.1"/>
    <property type="molecule type" value="Genomic_DNA"/>
</dbReference>
<feature type="compositionally biased region" description="Low complexity" evidence="1">
    <location>
        <begin position="1"/>
        <end position="13"/>
    </location>
</feature>
<feature type="transmembrane region" description="Helical" evidence="2">
    <location>
        <begin position="232"/>
        <end position="253"/>
    </location>
</feature>
<dbReference type="Pfam" id="PF18142">
    <property type="entry name" value="SLATT_fungal"/>
    <property type="match status" value="2"/>
</dbReference>
<name>A0A409XSV4_PSICY</name>
<evidence type="ECO:0000256" key="2">
    <source>
        <dbReference type="SAM" id="Phobius"/>
    </source>
</evidence>
<keyword evidence="2" id="KW-1133">Transmembrane helix</keyword>
<dbReference type="AlphaFoldDB" id="A0A409XSV4"/>
<dbReference type="NCBIfam" id="NF033635">
    <property type="entry name" value="SLATT_fungal"/>
    <property type="match status" value="1"/>
</dbReference>
<keyword evidence="5" id="KW-1185">Reference proteome</keyword>
<protein>
    <recommendedName>
        <fullName evidence="3">SMODS and SLOG-associating 2TM effector domain-containing protein</fullName>
    </recommendedName>
</protein>
<reference evidence="4 5" key="1">
    <citation type="journal article" date="2018" name="Evol. Lett.">
        <title>Horizontal gene cluster transfer increased hallucinogenic mushroom diversity.</title>
        <authorList>
            <person name="Reynolds H.T."/>
            <person name="Vijayakumar V."/>
            <person name="Gluck-Thaler E."/>
            <person name="Korotkin H.B."/>
            <person name="Matheny P.B."/>
            <person name="Slot J.C."/>
        </authorList>
    </citation>
    <scope>NUCLEOTIDE SEQUENCE [LARGE SCALE GENOMIC DNA]</scope>
    <source>
        <strain evidence="4 5">2631</strain>
    </source>
</reference>
<dbReference type="Proteomes" id="UP000283269">
    <property type="component" value="Unassembled WGS sequence"/>
</dbReference>
<proteinExistence type="predicted"/>
<gene>
    <name evidence="4" type="ORF">CVT25_007806</name>
</gene>
<dbReference type="InterPro" id="IPR041622">
    <property type="entry name" value="SLATT_fungi"/>
</dbReference>
<feature type="transmembrane region" description="Helical" evidence="2">
    <location>
        <begin position="189"/>
        <end position="212"/>
    </location>
</feature>
<sequence>MDNDPSRSSSTPKPDTPPPEVPVPVLGQQDTAGRAAPAPAAEIQTSLTGIVSNPPNPNPNPTSESPVQLPRETRPPGPGSLGEDERATVELAGYPSNPPLPPVPEKIIPRQILHTDPHAMPLNTRRVSMSLLPSGVASEVDWNPSRGVLREDRDRPPRRKTTGERLDPTLLTAIAEKEKYAIKARVAGFALNAAIGMQVVLGALTTGLSVVTTGHQSSKAEADACPFEFESAQTQIMTAILGGIATIVASYLARARGSNEPELSITRVKDLEQFIRECEAFKMDHGHIADDSLDGRIDELRRKFEDLLGNGNG</sequence>
<feature type="domain" description="SMODS and SLOG-associating 2TM effector" evidence="3">
    <location>
        <begin position="173"/>
        <end position="216"/>
    </location>
</feature>
<feature type="region of interest" description="Disordered" evidence="1">
    <location>
        <begin position="1"/>
        <end position="84"/>
    </location>
</feature>
<keyword evidence="2" id="KW-0472">Membrane</keyword>
<accession>A0A409XSV4</accession>
<feature type="domain" description="SMODS and SLOG-associating 2TM effector" evidence="3">
    <location>
        <begin position="233"/>
        <end position="310"/>
    </location>
</feature>
<organism evidence="4 5">
    <name type="scientific">Psilocybe cyanescens</name>
    <dbReference type="NCBI Taxonomy" id="93625"/>
    <lineage>
        <taxon>Eukaryota</taxon>
        <taxon>Fungi</taxon>
        <taxon>Dikarya</taxon>
        <taxon>Basidiomycota</taxon>
        <taxon>Agaricomycotina</taxon>
        <taxon>Agaricomycetes</taxon>
        <taxon>Agaricomycetidae</taxon>
        <taxon>Agaricales</taxon>
        <taxon>Agaricineae</taxon>
        <taxon>Strophariaceae</taxon>
        <taxon>Psilocybe</taxon>
    </lineage>
</organism>
<evidence type="ECO:0000256" key="1">
    <source>
        <dbReference type="SAM" id="MobiDB-lite"/>
    </source>
</evidence>
<dbReference type="STRING" id="93625.A0A409XSV4"/>